<proteinExistence type="inferred from homology"/>
<keyword evidence="2" id="KW-0418">Kinase</keyword>
<comment type="caution">
    <text evidence="2">The sequence shown here is derived from an EMBL/GenBank/DDBJ whole genome shotgun (WGS) entry which is preliminary data.</text>
</comment>
<dbReference type="SUPFAM" id="SSF53067">
    <property type="entry name" value="Actin-like ATPase domain"/>
    <property type="match status" value="1"/>
</dbReference>
<dbReference type="PROSITE" id="PS01125">
    <property type="entry name" value="ROK"/>
    <property type="match status" value="1"/>
</dbReference>
<protein>
    <submittedName>
        <fullName evidence="2">Glucokinase</fullName>
        <ecNumber evidence="2">2.7.1.2</ecNumber>
    </submittedName>
</protein>
<dbReference type="Pfam" id="PF00480">
    <property type="entry name" value="ROK"/>
    <property type="match status" value="1"/>
</dbReference>
<name>A0A840APG0_9HYPH</name>
<dbReference type="InterPro" id="IPR049874">
    <property type="entry name" value="ROK_cs"/>
</dbReference>
<dbReference type="InterPro" id="IPR000600">
    <property type="entry name" value="ROK"/>
</dbReference>
<dbReference type="EMBL" id="JACIDS010000002">
    <property type="protein sequence ID" value="MBB3930395.1"/>
    <property type="molecule type" value="Genomic_DNA"/>
</dbReference>
<evidence type="ECO:0000256" key="1">
    <source>
        <dbReference type="ARBA" id="ARBA00006479"/>
    </source>
</evidence>
<accession>A0A840APG0</accession>
<evidence type="ECO:0000313" key="2">
    <source>
        <dbReference type="EMBL" id="MBB3930395.1"/>
    </source>
</evidence>
<dbReference type="EC" id="2.7.1.2" evidence="2"/>
<organism evidence="2 3">
    <name type="scientific">Kaistia hirudinis</name>
    <dbReference type="NCBI Taxonomy" id="1293440"/>
    <lineage>
        <taxon>Bacteria</taxon>
        <taxon>Pseudomonadati</taxon>
        <taxon>Pseudomonadota</taxon>
        <taxon>Alphaproteobacteria</taxon>
        <taxon>Hyphomicrobiales</taxon>
        <taxon>Kaistiaceae</taxon>
        <taxon>Kaistia</taxon>
    </lineage>
</organism>
<dbReference type="PANTHER" id="PTHR18964">
    <property type="entry name" value="ROK (REPRESSOR, ORF, KINASE) FAMILY"/>
    <property type="match status" value="1"/>
</dbReference>
<keyword evidence="2" id="KW-0808">Transferase</keyword>
<dbReference type="AlphaFoldDB" id="A0A840APG0"/>
<gene>
    <name evidence="2" type="ORF">GGR25_001434</name>
</gene>
<dbReference type="PANTHER" id="PTHR18964:SF149">
    <property type="entry name" value="BIFUNCTIONAL UDP-N-ACETYLGLUCOSAMINE 2-EPIMERASE_N-ACETYLMANNOSAMINE KINASE"/>
    <property type="match status" value="1"/>
</dbReference>
<keyword evidence="3" id="KW-1185">Reference proteome</keyword>
<dbReference type="GO" id="GO:0004340">
    <property type="term" value="F:glucokinase activity"/>
    <property type="evidence" value="ECO:0007669"/>
    <property type="project" value="UniProtKB-EC"/>
</dbReference>
<reference evidence="2 3" key="1">
    <citation type="submission" date="2020-08" db="EMBL/GenBank/DDBJ databases">
        <title>Genomic Encyclopedia of Type Strains, Phase IV (KMG-IV): sequencing the most valuable type-strain genomes for metagenomic binning, comparative biology and taxonomic classification.</title>
        <authorList>
            <person name="Goeker M."/>
        </authorList>
    </citation>
    <scope>NUCLEOTIDE SEQUENCE [LARGE SCALE GENOMIC DNA]</scope>
    <source>
        <strain evidence="2 3">DSM 25966</strain>
    </source>
</reference>
<dbReference type="Gene3D" id="3.30.420.40">
    <property type="match status" value="2"/>
</dbReference>
<sequence length="312" mass="31336">MRVALAIDLGGTETRAALVGDDGRFLAEERAPTRANDGPDAVIADMAAMAARLRAGRPDIAPIGIGVGAPGPLDGEAGISIAPPTLAGWRDVPLAARLAAATGLKARVENDANAAALGEWSFGAGVGTRDMVFVTVSTGIGGGVIAEGRLLRGRRGLAGEIGHMAIAADSKLRCACGALGCFEALASGTALGQAADALARSGGAPALLERAAGGPVTARHVGQAARAGDATALALLDQEARWLGIGFVNLLHLYSPEMIVVGGGVGQLLDLLLPGIRREIEARAMIAYRDVPVVPAELGDRAGLVGAAGLVF</sequence>
<evidence type="ECO:0000313" key="3">
    <source>
        <dbReference type="Proteomes" id="UP000553963"/>
    </source>
</evidence>
<dbReference type="InterPro" id="IPR043129">
    <property type="entry name" value="ATPase_NBD"/>
</dbReference>
<dbReference type="Proteomes" id="UP000553963">
    <property type="component" value="Unassembled WGS sequence"/>
</dbReference>
<comment type="similarity">
    <text evidence="1">Belongs to the ROK (NagC/XylR) family.</text>
</comment>